<dbReference type="GO" id="GO:0005634">
    <property type="term" value="C:nucleus"/>
    <property type="evidence" value="ECO:0007669"/>
    <property type="project" value="UniProtKB-SubCell"/>
</dbReference>
<dbReference type="SMART" id="SM00317">
    <property type="entry name" value="SET"/>
    <property type="match status" value="1"/>
</dbReference>
<dbReference type="InterPro" id="IPR000679">
    <property type="entry name" value="Znf_GATA"/>
</dbReference>
<keyword evidence="8" id="KW-0862">Zinc</keyword>
<dbReference type="InterPro" id="IPR013088">
    <property type="entry name" value="Znf_NHR/GATA"/>
</dbReference>
<feature type="domain" description="SET" evidence="11">
    <location>
        <begin position="418"/>
        <end position="534"/>
    </location>
</feature>
<dbReference type="Pfam" id="PF00856">
    <property type="entry name" value="SET"/>
    <property type="match status" value="1"/>
</dbReference>
<dbReference type="CDD" id="cd00202">
    <property type="entry name" value="ZnF_GATA"/>
    <property type="match status" value="2"/>
</dbReference>
<dbReference type="GO" id="GO:0032259">
    <property type="term" value="P:methylation"/>
    <property type="evidence" value="ECO:0007669"/>
    <property type="project" value="UniProtKB-KW"/>
</dbReference>
<dbReference type="InterPro" id="IPR001214">
    <property type="entry name" value="SET_dom"/>
</dbReference>
<dbReference type="PROSITE" id="PS50280">
    <property type="entry name" value="SET"/>
    <property type="match status" value="1"/>
</dbReference>
<protein>
    <submittedName>
        <fullName evidence="14">Uncharacterized protein</fullName>
    </submittedName>
</protein>
<sequence>MITALTGNEQKQEQENIPPSNSLTPDTSSETDYHDCRSDEPLTPIPVKNTFTNDKITDDAFTVISPLQNISYITNIIDNKPPITIKEGVKWCQRCGTVDTPRWRVGPAGQATLCNACHLRWKIRGRPKEGYSSTVFPPPHYNPISRKRSKPQLSKNKSKKQKLKKTPTTSIIATKTTKLILKPVQDQENASPPLTVRLGPCTNCKTTTTPLWRKGPSGNRTLCNACGLKWAKTAPSTTTSTTAKTTNTKETTVKSIIKKPTNTPRKTTTTKKAIDLNLLYNKKKYILHGLYFDKTRVKQNQPFSFPLPMHLGEILITKEKEFELPPDIHQERELGLIKGLMADREPFFTRIRSNIFVERKPNAAQDEVICHCTRPPLGESGCGDDCINRMLFYECEPKYCPCGDQCSNRRFQRKERTKELQVFQTKGRGWGLRTLVDIKKGDLVIEYLGEIISHELCEDRMCTTYVNEKNFYFLEYGYGEVIDACTKGSVARFINHSCEPNCHIEKWSRKGESHFGVFASRDIEAKSELFYDYNFSTFNNSVESEQVCHCGSGLCRGTIGRKISRIH</sequence>
<keyword evidence="4" id="KW-0489">Methyltransferase</keyword>
<keyword evidence="15" id="KW-1185">Reference proteome</keyword>
<feature type="compositionally biased region" description="Basic residues" evidence="9">
    <location>
        <begin position="145"/>
        <end position="165"/>
    </location>
</feature>
<dbReference type="OrthoDB" id="422362at2759"/>
<dbReference type="Gene3D" id="2.170.270.10">
    <property type="entry name" value="SET domain"/>
    <property type="match status" value="1"/>
</dbReference>
<dbReference type="Pfam" id="PF00320">
    <property type="entry name" value="GATA"/>
    <property type="match status" value="2"/>
</dbReference>
<dbReference type="AlphaFoldDB" id="A0A8H7UW77"/>
<feature type="domain" description="GATA-type" evidence="10">
    <location>
        <begin position="201"/>
        <end position="228"/>
    </location>
</feature>
<keyword evidence="8" id="KW-0863">Zinc-finger</keyword>
<evidence type="ECO:0000256" key="4">
    <source>
        <dbReference type="ARBA" id="ARBA00022603"/>
    </source>
</evidence>
<evidence type="ECO:0000256" key="3">
    <source>
        <dbReference type="ARBA" id="ARBA00022454"/>
    </source>
</evidence>
<dbReference type="SUPFAM" id="SSF82199">
    <property type="entry name" value="SET domain"/>
    <property type="match status" value="1"/>
</dbReference>
<feature type="domain" description="AWS" evidence="13">
    <location>
        <begin position="365"/>
        <end position="415"/>
    </location>
</feature>
<accession>A0A8H7UW77</accession>
<evidence type="ECO:0000256" key="2">
    <source>
        <dbReference type="ARBA" id="ARBA00004286"/>
    </source>
</evidence>
<dbReference type="PROSITE" id="PS50868">
    <property type="entry name" value="POST_SET"/>
    <property type="match status" value="1"/>
</dbReference>
<dbReference type="Gene3D" id="3.30.50.10">
    <property type="entry name" value="Erythroid Transcription Factor GATA-1, subunit A"/>
    <property type="match status" value="2"/>
</dbReference>
<dbReference type="PROSITE" id="PS51215">
    <property type="entry name" value="AWS"/>
    <property type="match status" value="1"/>
</dbReference>
<evidence type="ECO:0000259" key="11">
    <source>
        <dbReference type="PROSITE" id="PS50280"/>
    </source>
</evidence>
<keyword evidence="7" id="KW-0539">Nucleus</keyword>
<reference evidence="14" key="1">
    <citation type="submission" date="2020-12" db="EMBL/GenBank/DDBJ databases">
        <title>Metabolic potential, ecology and presence of endohyphal bacteria is reflected in genomic diversity of Mucoromycotina.</title>
        <authorList>
            <person name="Muszewska A."/>
            <person name="Okrasinska A."/>
            <person name="Steczkiewicz K."/>
            <person name="Drgas O."/>
            <person name="Orlowska M."/>
            <person name="Perlinska-Lenart U."/>
            <person name="Aleksandrzak-Piekarczyk T."/>
            <person name="Szatraj K."/>
            <person name="Zielenkiewicz U."/>
            <person name="Pilsyk S."/>
            <person name="Malc E."/>
            <person name="Mieczkowski P."/>
            <person name="Kruszewska J.S."/>
            <person name="Biernat P."/>
            <person name="Pawlowska J."/>
        </authorList>
    </citation>
    <scope>NUCLEOTIDE SEQUENCE</scope>
    <source>
        <strain evidence="14">CBS 226.32</strain>
    </source>
</reference>
<dbReference type="SMART" id="SM00570">
    <property type="entry name" value="AWS"/>
    <property type="match status" value="1"/>
</dbReference>
<feature type="domain" description="GATA-type" evidence="10">
    <location>
        <begin position="92"/>
        <end position="128"/>
    </location>
</feature>
<name>A0A8H7UW77_9FUNG</name>
<evidence type="ECO:0000256" key="5">
    <source>
        <dbReference type="ARBA" id="ARBA00022679"/>
    </source>
</evidence>
<evidence type="ECO:0000259" key="12">
    <source>
        <dbReference type="PROSITE" id="PS50868"/>
    </source>
</evidence>
<dbReference type="SUPFAM" id="SSF57716">
    <property type="entry name" value="Glucocorticoid receptor-like (DNA-binding domain)"/>
    <property type="match status" value="2"/>
</dbReference>
<dbReference type="Proteomes" id="UP000650833">
    <property type="component" value="Unassembled WGS sequence"/>
</dbReference>
<dbReference type="InterPro" id="IPR006560">
    <property type="entry name" value="AWS_dom"/>
</dbReference>
<dbReference type="InterPro" id="IPR050777">
    <property type="entry name" value="SET2_Histone-Lys_MeTrsfase"/>
</dbReference>
<dbReference type="GO" id="GO:0008270">
    <property type="term" value="F:zinc ion binding"/>
    <property type="evidence" value="ECO:0007669"/>
    <property type="project" value="UniProtKB-KW"/>
</dbReference>
<dbReference type="GO" id="GO:0042054">
    <property type="term" value="F:histone methyltransferase activity"/>
    <property type="evidence" value="ECO:0007669"/>
    <property type="project" value="InterPro"/>
</dbReference>
<dbReference type="SMART" id="SM00401">
    <property type="entry name" value="ZnF_GATA"/>
    <property type="match status" value="2"/>
</dbReference>
<evidence type="ECO:0000256" key="6">
    <source>
        <dbReference type="ARBA" id="ARBA00022691"/>
    </source>
</evidence>
<dbReference type="GO" id="GO:0043565">
    <property type="term" value="F:sequence-specific DNA binding"/>
    <property type="evidence" value="ECO:0007669"/>
    <property type="project" value="InterPro"/>
</dbReference>
<feature type="domain" description="Post-SET" evidence="12">
    <location>
        <begin position="544"/>
        <end position="560"/>
    </location>
</feature>
<feature type="compositionally biased region" description="Polar residues" evidence="9">
    <location>
        <begin position="1"/>
        <end position="30"/>
    </location>
</feature>
<dbReference type="EMBL" id="JAEPRC010000591">
    <property type="protein sequence ID" value="KAG2194363.1"/>
    <property type="molecule type" value="Genomic_DNA"/>
</dbReference>
<keyword evidence="5" id="KW-0808">Transferase</keyword>
<feature type="region of interest" description="Disordered" evidence="9">
    <location>
        <begin position="128"/>
        <end position="168"/>
    </location>
</feature>
<evidence type="ECO:0000256" key="8">
    <source>
        <dbReference type="PROSITE-ProRule" id="PRU00094"/>
    </source>
</evidence>
<evidence type="ECO:0000313" key="15">
    <source>
        <dbReference type="Proteomes" id="UP000650833"/>
    </source>
</evidence>
<evidence type="ECO:0000256" key="1">
    <source>
        <dbReference type="ARBA" id="ARBA00004123"/>
    </source>
</evidence>
<dbReference type="InterPro" id="IPR046341">
    <property type="entry name" value="SET_dom_sf"/>
</dbReference>
<comment type="caution">
    <text evidence="14">The sequence shown here is derived from an EMBL/GenBank/DDBJ whole genome shotgun (WGS) entry which is preliminary data.</text>
</comment>
<keyword evidence="8" id="KW-0479">Metal-binding</keyword>
<evidence type="ECO:0000256" key="9">
    <source>
        <dbReference type="SAM" id="MobiDB-lite"/>
    </source>
</evidence>
<evidence type="ECO:0000256" key="7">
    <source>
        <dbReference type="ARBA" id="ARBA00023242"/>
    </source>
</evidence>
<gene>
    <name evidence="14" type="ORF">INT46_004801</name>
</gene>
<dbReference type="InterPro" id="IPR003616">
    <property type="entry name" value="Post-SET_dom"/>
</dbReference>
<evidence type="ECO:0000259" key="13">
    <source>
        <dbReference type="PROSITE" id="PS51215"/>
    </source>
</evidence>
<keyword evidence="3" id="KW-0158">Chromosome</keyword>
<keyword evidence="6" id="KW-0949">S-adenosyl-L-methionine</keyword>
<feature type="compositionally biased region" description="Basic and acidic residues" evidence="9">
    <location>
        <begin position="31"/>
        <end position="40"/>
    </location>
</feature>
<evidence type="ECO:0000259" key="10">
    <source>
        <dbReference type="PROSITE" id="PS50114"/>
    </source>
</evidence>
<evidence type="ECO:0000313" key="14">
    <source>
        <dbReference type="EMBL" id="KAG2194363.1"/>
    </source>
</evidence>
<dbReference type="GO" id="GO:0006355">
    <property type="term" value="P:regulation of DNA-templated transcription"/>
    <property type="evidence" value="ECO:0007669"/>
    <property type="project" value="InterPro"/>
</dbReference>
<comment type="subcellular location">
    <subcellularLocation>
        <location evidence="2">Chromosome</location>
    </subcellularLocation>
    <subcellularLocation>
        <location evidence="1">Nucleus</location>
    </subcellularLocation>
</comment>
<dbReference type="PROSITE" id="PS50114">
    <property type="entry name" value="GATA_ZN_FINGER_2"/>
    <property type="match status" value="2"/>
</dbReference>
<organism evidence="14 15">
    <name type="scientific">Mucor plumbeus</name>
    <dbReference type="NCBI Taxonomy" id="97098"/>
    <lineage>
        <taxon>Eukaryota</taxon>
        <taxon>Fungi</taxon>
        <taxon>Fungi incertae sedis</taxon>
        <taxon>Mucoromycota</taxon>
        <taxon>Mucoromycotina</taxon>
        <taxon>Mucoromycetes</taxon>
        <taxon>Mucorales</taxon>
        <taxon>Mucorineae</taxon>
        <taxon>Mucoraceae</taxon>
        <taxon>Mucor</taxon>
    </lineage>
</organism>
<dbReference type="PANTHER" id="PTHR22884">
    <property type="entry name" value="SET DOMAIN PROTEINS"/>
    <property type="match status" value="1"/>
</dbReference>
<dbReference type="PROSITE" id="PS00344">
    <property type="entry name" value="GATA_ZN_FINGER_1"/>
    <property type="match status" value="1"/>
</dbReference>
<feature type="region of interest" description="Disordered" evidence="9">
    <location>
        <begin position="1"/>
        <end position="45"/>
    </location>
</feature>
<dbReference type="GO" id="GO:0005694">
    <property type="term" value="C:chromosome"/>
    <property type="evidence" value="ECO:0007669"/>
    <property type="project" value="UniProtKB-SubCell"/>
</dbReference>
<proteinExistence type="predicted"/>
<dbReference type="Pfam" id="PF17907">
    <property type="entry name" value="AWS"/>
    <property type="match status" value="1"/>
</dbReference>